<accession>A0A9P6N5B0</accession>
<protein>
    <submittedName>
        <fullName evidence="3">Uncharacterized protein</fullName>
    </submittedName>
</protein>
<keyword evidence="1" id="KW-0812">Transmembrane</keyword>
<name>A0A9P6N5B0_9BASI</name>
<gene>
    <name evidence="3" type="ORF">CROQUDRAFT_101528</name>
</gene>
<proteinExistence type="predicted"/>
<feature type="chain" id="PRO_5040446839" evidence="2">
    <location>
        <begin position="20"/>
        <end position="217"/>
    </location>
</feature>
<feature type="transmembrane region" description="Helical" evidence="1">
    <location>
        <begin position="176"/>
        <end position="198"/>
    </location>
</feature>
<sequence length="217" mass="23759">MKLWLALLVLVEIPSHARANTEIIQMPNAILKSAQSSIARCSGTRLLVPGRTQMMVSTSVEGTVTRTVCLETSTGSIKHPRDDISVHAIRKQTFAWIRLLAPKSTTFRISWSAADYVDISLMSQAPYDESQVSQVVRPSDLRDQHARLLITVTSTYGSAPSLISVDLVAESLCLGFLPMTALPLLTSILVLIFLLVYFDVASGLENLIRTATVCLDD</sequence>
<evidence type="ECO:0000313" key="4">
    <source>
        <dbReference type="Proteomes" id="UP000886653"/>
    </source>
</evidence>
<keyword evidence="4" id="KW-1185">Reference proteome</keyword>
<evidence type="ECO:0000313" key="3">
    <source>
        <dbReference type="EMBL" id="KAG0139451.1"/>
    </source>
</evidence>
<keyword evidence="2" id="KW-0732">Signal</keyword>
<keyword evidence="1" id="KW-0472">Membrane</keyword>
<reference evidence="3" key="1">
    <citation type="submission" date="2013-11" db="EMBL/GenBank/DDBJ databases">
        <title>Genome sequence of the fusiform rust pathogen reveals effectors for host alternation and coevolution with pine.</title>
        <authorList>
            <consortium name="DOE Joint Genome Institute"/>
            <person name="Smith K."/>
            <person name="Pendleton A."/>
            <person name="Kubisiak T."/>
            <person name="Anderson C."/>
            <person name="Salamov A."/>
            <person name="Aerts A."/>
            <person name="Riley R."/>
            <person name="Clum A."/>
            <person name="Lindquist E."/>
            <person name="Ence D."/>
            <person name="Campbell M."/>
            <person name="Kronenberg Z."/>
            <person name="Feau N."/>
            <person name="Dhillon B."/>
            <person name="Hamelin R."/>
            <person name="Burleigh J."/>
            <person name="Smith J."/>
            <person name="Yandell M."/>
            <person name="Nelson C."/>
            <person name="Grigoriev I."/>
            <person name="Davis J."/>
        </authorList>
    </citation>
    <scope>NUCLEOTIDE SEQUENCE</scope>
    <source>
        <strain evidence="3">G11</strain>
    </source>
</reference>
<evidence type="ECO:0000256" key="1">
    <source>
        <dbReference type="SAM" id="Phobius"/>
    </source>
</evidence>
<keyword evidence="1" id="KW-1133">Transmembrane helix</keyword>
<evidence type="ECO:0000256" key="2">
    <source>
        <dbReference type="SAM" id="SignalP"/>
    </source>
</evidence>
<feature type="signal peptide" evidence="2">
    <location>
        <begin position="1"/>
        <end position="19"/>
    </location>
</feature>
<dbReference type="Proteomes" id="UP000886653">
    <property type="component" value="Unassembled WGS sequence"/>
</dbReference>
<organism evidence="3 4">
    <name type="scientific">Cronartium quercuum f. sp. fusiforme G11</name>
    <dbReference type="NCBI Taxonomy" id="708437"/>
    <lineage>
        <taxon>Eukaryota</taxon>
        <taxon>Fungi</taxon>
        <taxon>Dikarya</taxon>
        <taxon>Basidiomycota</taxon>
        <taxon>Pucciniomycotina</taxon>
        <taxon>Pucciniomycetes</taxon>
        <taxon>Pucciniales</taxon>
        <taxon>Coleosporiaceae</taxon>
        <taxon>Cronartium</taxon>
    </lineage>
</organism>
<dbReference type="AlphaFoldDB" id="A0A9P6N5B0"/>
<dbReference type="EMBL" id="MU167589">
    <property type="protein sequence ID" value="KAG0139451.1"/>
    <property type="molecule type" value="Genomic_DNA"/>
</dbReference>
<comment type="caution">
    <text evidence="3">The sequence shown here is derived from an EMBL/GenBank/DDBJ whole genome shotgun (WGS) entry which is preliminary data.</text>
</comment>